<sequence length="392" mass="42464">MKLLEEAFTKGRGGHVRLVPDNPEDMWHVYNLIRVDDHVDAVTFRKVTRGGGDEHAGAAESERVRVRLRLRVEDVAYDGEGDAVRVKGRNTTETDSVKLGAYHTITLEPNRPVKIEKVEWDVLDVDRVRELSDPAATADLAVLLITEGLANLALVGASVTTFKAKVEKAMPRKSGAAQMGYAKALETFHRNVVAAVERCVDFAKVKCVVVAGPGFAKDAFMRHVDATLARTAGGGSGGDGLASEHRGKFVECHASTAFRGALREVLENPAVMTLIADTKAAAEVRALDDFFETLADRPDRALYGPAHVLAAHDMLAIDVLLITDAIFRTRDPNARRRWARTVDEVRGAGGKVHVFSAAHASGEQLGELTGVAATLRFPLPDLVDAELPPPQF</sequence>
<dbReference type="Pfam" id="PF26356">
    <property type="entry name" value="Pelota_N"/>
    <property type="match status" value="1"/>
</dbReference>
<dbReference type="Proteomes" id="UP000002009">
    <property type="component" value="Chromosome 12"/>
</dbReference>
<dbReference type="SUPFAM" id="SSF53137">
    <property type="entry name" value="Translational machinery components"/>
    <property type="match status" value="1"/>
</dbReference>
<dbReference type="InterPro" id="IPR005142">
    <property type="entry name" value="eRF1_3"/>
</dbReference>
<evidence type="ECO:0000313" key="8">
    <source>
        <dbReference type="EMBL" id="ACO70216.1"/>
    </source>
</evidence>
<dbReference type="FunFam" id="2.30.30.870:FF:000001">
    <property type="entry name" value="Protein pelota homolog"/>
    <property type="match status" value="1"/>
</dbReference>
<dbReference type="GO" id="GO:0070966">
    <property type="term" value="P:nuclear-transcribed mRNA catabolic process, no-go decay"/>
    <property type="evidence" value="ECO:0007669"/>
    <property type="project" value="InterPro"/>
</dbReference>
<dbReference type="InterPro" id="IPR042226">
    <property type="entry name" value="eFR1_2_sf"/>
</dbReference>
<dbReference type="SMART" id="SM01194">
    <property type="entry name" value="eRF1_1"/>
    <property type="match status" value="1"/>
</dbReference>
<feature type="domain" description="eRF1/Pelota-like N-terminal" evidence="7">
    <location>
        <begin position="1"/>
        <end position="133"/>
    </location>
</feature>
<comment type="cofactor">
    <cofactor evidence="1 6">
        <name>a divalent metal cation</name>
        <dbReference type="ChEBI" id="CHEBI:60240"/>
    </cofactor>
</comment>
<evidence type="ECO:0000256" key="2">
    <source>
        <dbReference type="ARBA" id="ARBA00004496"/>
    </source>
</evidence>
<dbReference type="EMBL" id="CP001577">
    <property type="protein sequence ID" value="ACO70216.1"/>
    <property type="molecule type" value="Genomic_DNA"/>
</dbReference>
<dbReference type="RefSeq" id="XP_002508958.1">
    <property type="nucleotide sequence ID" value="XM_002508912.1"/>
</dbReference>
<protein>
    <recommendedName>
        <fullName evidence="6">Protein pelota homolog</fullName>
    </recommendedName>
</protein>
<dbReference type="GO" id="GO:0032790">
    <property type="term" value="P:ribosome disassembly"/>
    <property type="evidence" value="ECO:0007669"/>
    <property type="project" value="TreeGrafter"/>
</dbReference>
<dbReference type="InterPro" id="IPR004405">
    <property type="entry name" value="TF_pelota"/>
</dbReference>
<evidence type="ECO:0000259" key="7">
    <source>
        <dbReference type="SMART" id="SM01194"/>
    </source>
</evidence>
<dbReference type="InterPro" id="IPR005141">
    <property type="entry name" value="eRF1_2"/>
</dbReference>
<dbReference type="OMA" id="DDLWHLK"/>
<dbReference type="GO" id="GO:0070481">
    <property type="term" value="P:nuclear-transcribed mRNA catabolic process, non-stop decay"/>
    <property type="evidence" value="ECO:0007669"/>
    <property type="project" value="InterPro"/>
</dbReference>
<dbReference type="InterPro" id="IPR058547">
    <property type="entry name" value="Pelota_N"/>
</dbReference>
<organism evidence="8 9">
    <name type="scientific">Micromonas commoda (strain RCC299 / NOUM17 / CCMP2709)</name>
    <name type="common">Picoplanktonic green alga</name>
    <dbReference type="NCBI Taxonomy" id="296587"/>
    <lineage>
        <taxon>Eukaryota</taxon>
        <taxon>Viridiplantae</taxon>
        <taxon>Chlorophyta</taxon>
        <taxon>Mamiellophyceae</taxon>
        <taxon>Mamiellales</taxon>
        <taxon>Mamiellaceae</taxon>
        <taxon>Micromonas</taxon>
    </lineage>
</organism>
<dbReference type="Gene3D" id="3.30.420.60">
    <property type="entry name" value="eRF1 domain 2"/>
    <property type="match status" value="1"/>
</dbReference>
<dbReference type="Pfam" id="PF03464">
    <property type="entry name" value="eRF1_2"/>
    <property type="match status" value="1"/>
</dbReference>
<accession>C1FIQ7</accession>
<evidence type="ECO:0000256" key="4">
    <source>
        <dbReference type="ARBA" id="ARBA00022490"/>
    </source>
</evidence>
<dbReference type="Gene3D" id="2.30.30.870">
    <property type="entry name" value="Pelota, domain A"/>
    <property type="match status" value="1"/>
</dbReference>
<evidence type="ECO:0000256" key="3">
    <source>
        <dbReference type="ARBA" id="ARBA00009504"/>
    </source>
</evidence>
<dbReference type="AlphaFoldDB" id="C1FIQ7"/>
<dbReference type="PANTHER" id="PTHR10853:SF0">
    <property type="entry name" value="PROTEIN PELOTA HOMOLOG"/>
    <property type="match status" value="1"/>
</dbReference>
<dbReference type="GO" id="GO:0071025">
    <property type="term" value="P:RNA surveillance"/>
    <property type="evidence" value="ECO:0007669"/>
    <property type="project" value="InterPro"/>
</dbReference>
<dbReference type="GO" id="GO:0070651">
    <property type="term" value="P:nonfunctional rRNA decay"/>
    <property type="evidence" value="ECO:0007669"/>
    <property type="project" value="TreeGrafter"/>
</dbReference>
<dbReference type="eggNOG" id="KOG2869">
    <property type="taxonomic scope" value="Eukaryota"/>
</dbReference>
<name>C1FIQ7_MICCC</name>
<dbReference type="GO" id="GO:0005737">
    <property type="term" value="C:cytoplasm"/>
    <property type="evidence" value="ECO:0007669"/>
    <property type="project" value="UniProtKB-SubCell"/>
</dbReference>
<keyword evidence="4 6" id="KW-0963">Cytoplasm</keyword>
<dbReference type="Gene3D" id="3.30.1330.30">
    <property type="match status" value="1"/>
</dbReference>
<dbReference type="KEGG" id="mis:MICPUN_98183"/>
<comment type="function">
    <text evidence="6">Component of the Pelota-HBS1L complex, a complex that recognizes stalled ribosomes and triggers the No-Go Decay (NGD) pathway. In the Pelota-HBS1L complex, pelo recognizes ribosomes stalled at the 3' end of an mRNA and engages stalled ribosomes by destabilizing mRNA in the mRNA channel.</text>
</comment>
<dbReference type="InParanoid" id="C1FIQ7"/>
<dbReference type="InterPro" id="IPR038069">
    <property type="entry name" value="Pelota/DOM34_N"/>
</dbReference>
<dbReference type="FunCoup" id="C1FIQ7">
    <property type="interactions" value="1658"/>
</dbReference>
<reference evidence="8 9" key="1">
    <citation type="journal article" date="2009" name="Science">
        <title>Green evolution and dynamic adaptations revealed by genomes of the marine picoeukaryotes Micromonas.</title>
        <authorList>
            <person name="Worden A.Z."/>
            <person name="Lee J.H."/>
            <person name="Mock T."/>
            <person name="Rouze P."/>
            <person name="Simmons M.P."/>
            <person name="Aerts A.L."/>
            <person name="Allen A.E."/>
            <person name="Cuvelier M.L."/>
            <person name="Derelle E."/>
            <person name="Everett M.V."/>
            <person name="Foulon E."/>
            <person name="Grimwood J."/>
            <person name="Gundlach H."/>
            <person name="Henrissat B."/>
            <person name="Napoli C."/>
            <person name="McDonald S.M."/>
            <person name="Parker M.S."/>
            <person name="Rombauts S."/>
            <person name="Salamov A."/>
            <person name="Von Dassow P."/>
            <person name="Badger J.H."/>
            <person name="Coutinho P.M."/>
            <person name="Demir E."/>
            <person name="Dubchak I."/>
            <person name="Gentemann C."/>
            <person name="Eikrem W."/>
            <person name="Gready J.E."/>
            <person name="John U."/>
            <person name="Lanier W."/>
            <person name="Lindquist E.A."/>
            <person name="Lucas S."/>
            <person name="Mayer K.F."/>
            <person name="Moreau H."/>
            <person name="Not F."/>
            <person name="Otillar R."/>
            <person name="Panaud O."/>
            <person name="Pangilinan J."/>
            <person name="Paulsen I."/>
            <person name="Piegu B."/>
            <person name="Poliakov A."/>
            <person name="Robbens S."/>
            <person name="Schmutz J."/>
            <person name="Toulza E."/>
            <person name="Wyss T."/>
            <person name="Zelensky A."/>
            <person name="Zhou K."/>
            <person name="Armbrust E.V."/>
            <person name="Bhattacharya D."/>
            <person name="Goodenough U.W."/>
            <person name="Van de Peer Y."/>
            <person name="Grigoriev I.V."/>
        </authorList>
    </citation>
    <scope>NUCLEOTIDE SEQUENCE [LARGE SCALE GENOMIC DNA]</scope>
    <source>
        <strain evidence="9">RCC299 / NOUM17</strain>
    </source>
</reference>
<dbReference type="GO" id="GO:0046872">
    <property type="term" value="F:metal ion binding"/>
    <property type="evidence" value="ECO:0007669"/>
    <property type="project" value="UniProtKB-KW"/>
</dbReference>
<dbReference type="InterPro" id="IPR005140">
    <property type="entry name" value="eRF1_Pelota-like_N"/>
</dbReference>
<comment type="subcellular location">
    <subcellularLocation>
        <location evidence="2 6">Cytoplasm</location>
    </subcellularLocation>
</comment>
<dbReference type="InterPro" id="IPR029064">
    <property type="entry name" value="Ribosomal_eL30-like_sf"/>
</dbReference>
<evidence type="ECO:0000256" key="6">
    <source>
        <dbReference type="RuleBase" id="RU362019"/>
    </source>
</evidence>
<dbReference type="STRING" id="296587.C1FIQ7"/>
<proteinExistence type="inferred from homology"/>
<dbReference type="SUPFAM" id="SSF159065">
    <property type="entry name" value="Dom34/Pelota N-terminal domain-like"/>
    <property type="match status" value="1"/>
</dbReference>
<comment type="similarity">
    <text evidence="3 6">Belongs to the eukaryotic release factor 1 family. Pelota subfamily.</text>
</comment>
<evidence type="ECO:0000256" key="5">
    <source>
        <dbReference type="ARBA" id="ARBA00022723"/>
    </source>
</evidence>
<dbReference type="SUPFAM" id="SSF55315">
    <property type="entry name" value="L30e-like"/>
    <property type="match status" value="1"/>
</dbReference>
<dbReference type="NCBIfam" id="TIGR00111">
    <property type="entry name" value="pelota"/>
    <property type="match status" value="1"/>
</dbReference>
<evidence type="ECO:0000256" key="1">
    <source>
        <dbReference type="ARBA" id="ARBA00001968"/>
    </source>
</evidence>
<keyword evidence="9" id="KW-1185">Reference proteome</keyword>
<dbReference type="Pfam" id="PF03465">
    <property type="entry name" value="eRF1_3"/>
    <property type="match status" value="1"/>
</dbReference>
<evidence type="ECO:0000313" key="9">
    <source>
        <dbReference type="Proteomes" id="UP000002009"/>
    </source>
</evidence>
<gene>
    <name evidence="8" type="ORF">MICPUN_98183</name>
</gene>
<dbReference type="PANTHER" id="PTHR10853">
    <property type="entry name" value="PELOTA"/>
    <property type="match status" value="1"/>
</dbReference>
<keyword evidence="5 6" id="KW-0479">Metal-binding</keyword>
<dbReference type="OrthoDB" id="10249111at2759"/>
<dbReference type="FunFam" id="3.30.1330.30:FF:000008">
    <property type="entry name" value="Protein pelota homolog"/>
    <property type="match status" value="1"/>
</dbReference>
<dbReference type="GeneID" id="8248091"/>